<proteinExistence type="predicted"/>
<dbReference type="Pfam" id="PF25873">
    <property type="entry name" value="WHD_MalT"/>
    <property type="match status" value="1"/>
</dbReference>
<keyword evidence="6" id="KW-1185">Reference proteome</keyword>
<sequence>MAAERRNYTTRIAKAKTLPPRRSAINLQRQAISDREGDLSRARLVVIQAPAGFGKTTAMMQLIDADQRSGNLVAWLTLEEADNDVTRFLRGFALALHNANPAAPMDSDHSRNADLADWIIATIEDAQQPTSIYFDNFEAVHNPVVLGLIQRGIQSLPPGSRAIIASRKQAELGLAKLRARGELIEFDASHLRFSSEEAAELINRALGSTLTASQHERLYRSTEGWAAALWLASMALRDKTDAETFIQSFSGSNAAVASYLAEDVLRGLSEELRQFLLRISVLDELTPELCDAVTRRRDSADLLTTLHQQGLFVQLEDEGQSNYSFHALFRDFLRTQLERQCSDADIADLHHRAAEAYLQRKRPIPALHHRFRSRDYTRAIALLQAHLPKLLDDGRLRLTLRLIDTLPGSVLAEHSYLQLVRAWCIAFTRGPNEALAIVSGIQAEKLDSNGRANLLVLQPMLLAMTDRIEESHTIALGVLPKIDGSHHFALSMLYQSLTQTSIILGEHDNARKYVDKIRGGSIKSGLFGAVLAESAEGLLDLMKGQLSQAITRLQHAMDTFASSREGDRRGITLAAIQLAEALYEAGKVDDALKLVDAYSPLVQEIGPADALISASVVHAKIVYEQDRNRAMELLLELEERGRILKLPRVVATARLQRANFWLAEGNDSGAEEQIRIAEQLFEWPDLNQCWYVANDYLTPEICRLRWMLRTGKVNTALPQLRDATREAERSQHNRRALKLRLLLAEAYQEDGQTNLARRTMGKALKMAHSEGFMRCLTEEGNNIAGLINDIQAGHDGGEDAPSLAPAEPAHAVGNVLNDPLTPKEMQVLSLLAEGLSNIAMAEKLFVSESTVRTHLRSINLKLDAKNRTEAVVIARRLKLVN</sequence>
<dbReference type="SUPFAM" id="SSF46894">
    <property type="entry name" value="C-terminal effector domain of the bipartite response regulators"/>
    <property type="match status" value="1"/>
</dbReference>
<reference evidence="5 6" key="1">
    <citation type="submission" date="2020-04" db="EMBL/GenBank/DDBJ databases">
        <authorList>
            <person name="Yoon J."/>
        </authorList>
    </citation>
    <scope>NUCLEOTIDE SEQUENCE [LARGE SCALE GENOMIC DNA]</scope>
    <source>
        <strain evidence="5 6">KMU-166</strain>
    </source>
</reference>
<feature type="domain" description="HTH luxR-type" evidence="4">
    <location>
        <begin position="813"/>
        <end position="878"/>
    </location>
</feature>
<dbReference type="CDD" id="cd06170">
    <property type="entry name" value="LuxR_C_like"/>
    <property type="match status" value="1"/>
</dbReference>
<gene>
    <name evidence="5" type="ORF">HCU74_01385</name>
</gene>
<organism evidence="5 6">
    <name type="scientific">Spongiibacter thalassae</name>
    <dbReference type="NCBI Taxonomy" id="2721624"/>
    <lineage>
        <taxon>Bacteria</taxon>
        <taxon>Pseudomonadati</taxon>
        <taxon>Pseudomonadota</taxon>
        <taxon>Gammaproteobacteria</taxon>
        <taxon>Cellvibrionales</taxon>
        <taxon>Spongiibacteraceae</taxon>
        <taxon>Spongiibacter</taxon>
    </lineage>
</organism>
<dbReference type="InterPro" id="IPR027417">
    <property type="entry name" value="P-loop_NTPase"/>
</dbReference>
<accession>A0ABX1GAT7</accession>
<dbReference type="PANTHER" id="PTHR44688:SF25">
    <property type="entry name" value="HTH LUXR-TYPE DOMAIN-CONTAINING PROTEIN"/>
    <property type="match status" value="1"/>
</dbReference>
<evidence type="ECO:0000313" key="5">
    <source>
        <dbReference type="EMBL" id="NKI16061.1"/>
    </source>
</evidence>
<dbReference type="InterPro" id="IPR041617">
    <property type="entry name" value="TPR_MalT"/>
</dbReference>
<comment type="caution">
    <text evidence="5">The sequence shown here is derived from an EMBL/GenBank/DDBJ whole genome shotgun (WGS) entry which is preliminary data.</text>
</comment>
<evidence type="ECO:0000313" key="6">
    <source>
        <dbReference type="Proteomes" id="UP000765845"/>
    </source>
</evidence>
<keyword evidence="2" id="KW-0238">DNA-binding</keyword>
<dbReference type="PANTHER" id="PTHR44688">
    <property type="entry name" value="DNA-BINDING TRANSCRIPTIONAL ACTIVATOR DEVR_DOSR"/>
    <property type="match status" value="1"/>
</dbReference>
<dbReference type="InterPro" id="IPR059106">
    <property type="entry name" value="WHD_MalT"/>
</dbReference>
<protein>
    <recommendedName>
        <fullName evidence="4">HTH luxR-type domain-containing protein</fullName>
    </recommendedName>
</protein>
<dbReference type="PRINTS" id="PR00038">
    <property type="entry name" value="HTHLUXR"/>
</dbReference>
<dbReference type="Gene3D" id="1.10.10.10">
    <property type="entry name" value="Winged helix-like DNA-binding domain superfamily/Winged helix DNA-binding domain"/>
    <property type="match status" value="1"/>
</dbReference>
<name>A0ABX1GAT7_9GAMM</name>
<evidence type="ECO:0000256" key="3">
    <source>
        <dbReference type="ARBA" id="ARBA00023163"/>
    </source>
</evidence>
<dbReference type="SUPFAM" id="SSF52540">
    <property type="entry name" value="P-loop containing nucleoside triphosphate hydrolases"/>
    <property type="match status" value="1"/>
</dbReference>
<dbReference type="InterPro" id="IPR016032">
    <property type="entry name" value="Sig_transdc_resp-reg_C-effctor"/>
</dbReference>
<keyword evidence="3" id="KW-0804">Transcription</keyword>
<evidence type="ECO:0000259" key="4">
    <source>
        <dbReference type="PROSITE" id="PS50043"/>
    </source>
</evidence>
<dbReference type="Pfam" id="PF00196">
    <property type="entry name" value="GerE"/>
    <property type="match status" value="1"/>
</dbReference>
<evidence type="ECO:0000256" key="1">
    <source>
        <dbReference type="ARBA" id="ARBA00023015"/>
    </source>
</evidence>
<dbReference type="SMART" id="SM00421">
    <property type="entry name" value="HTH_LUXR"/>
    <property type="match status" value="1"/>
</dbReference>
<dbReference type="Gene3D" id="3.40.50.300">
    <property type="entry name" value="P-loop containing nucleotide triphosphate hydrolases"/>
    <property type="match status" value="1"/>
</dbReference>
<dbReference type="RefSeq" id="WP_168448603.1">
    <property type="nucleotide sequence ID" value="NZ_JAAWWK010000001.1"/>
</dbReference>
<dbReference type="InterPro" id="IPR000792">
    <property type="entry name" value="Tscrpt_reg_LuxR_C"/>
</dbReference>
<evidence type="ECO:0000256" key="2">
    <source>
        <dbReference type="ARBA" id="ARBA00023125"/>
    </source>
</evidence>
<dbReference type="SUPFAM" id="SSF48452">
    <property type="entry name" value="TPR-like"/>
    <property type="match status" value="1"/>
</dbReference>
<dbReference type="InterPro" id="IPR036388">
    <property type="entry name" value="WH-like_DNA-bd_sf"/>
</dbReference>
<keyword evidence="1" id="KW-0805">Transcription regulation</keyword>
<dbReference type="PROSITE" id="PS50043">
    <property type="entry name" value="HTH_LUXR_2"/>
    <property type="match status" value="1"/>
</dbReference>
<dbReference type="InterPro" id="IPR011990">
    <property type="entry name" value="TPR-like_helical_dom_sf"/>
</dbReference>
<dbReference type="Pfam" id="PF17874">
    <property type="entry name" value="TPR_MalT"/>
    <property type="match status" value="1"/>
</dbReference>
<dbReference type="EMBL" id="JAAWWK010000001">
    <property type="protein sequence ID" value="NKI16061.1"/>
    <property type="molecule type" value="Genomic_DNA"/>
</dbReference>
<dbReference type="Proteomes" id="UP000765845">
    <property type="component" value="Unassembled WGS sequence"/>
</dbReference>
<dbReference type="Gene3D" id="1.25.40.10">
    <property type="entry name" value="Tetratricopeptide repeat domain"/>
    <property type="match status" value="1"/>
</dbReference>